<name>A0A0D7CAN9_9ACTN</name>
<dbReference type="RefSeq" id="WP_044368738.1">
    <property type="nucleotide sequence ID" value="NZ_JRKI01000063.1"/>
</dbReference>
<dbReference type="InterPro" id="IPR000073">
    <property type="entry name" value="AB_hydrolase_1"/>
</dbReference>
<dbReference type="InterPro" id="IPR029058">
    <property type="entry name" value="AB_hydrolase_fold"/>
</dbReference>
<comment type="caution">
    <text evidence="2">The sequence shown here is derived from an EMBL/GenBank/DDBJ whole genome shotgun (WGS) entry which is preliminary data.</text>
</comment>
<protein>
    <submittedName>
        <fullName evidence="2">Arylesterase</fullName>
    </submittedName>
</protein>
<dbReference type="Gene3D" id="3.40.50.1820">
    <property type="entry name" value="alpha/beta hydrolase"/>
    <property type="match status" value="1"/>
</dbReference>
<reference evidence="2 3" key="1">
    <citation type="submission" date="2014-09" db="EMBL/GenBank/DDBJ databases">
        <title>Draft genome sequence of Streptomyces natalensis ATCC 27448, producer of the antifungal pimaricin.</title>
        <authorList>
            <person name="Mendes M.V."/>
            <person name="Beites T."/>
            <person name="Pires S."/>
            <person name="Santos C.L."/>
            <person name="Moradas-Ferreira P."/>
        </authorList>
    </citation>
    <scope>NUCLEOTIDE SEQUENCE [LARGE SCALE GENOMIC DNA]</scope>
    <source>
        <strain evidence="2 3">ATCC 27448</strain>
    </source>
</reference>
<evidence type="ECO:0000313" key="2">
    <source>
        <dbReference type="EMBL" id="KIZ13334.1"/>
    </source>
</evidence>
<dbReference type="Pfam" id="PF00561">
    <property type="entry name" value="Abhydrolase_1"/>
    <property type="match status" value="1"/>
</dbReference>
<dbReference type="EMBL" id="JRKI01000063">
    <property type="protein sequence ID" value="KIZ13334.1"/>
    <property type="molecule type" value="Genomic_DNA"/>
</dbReference>
<proteinExistence type="predicted"/>
<dbReference type="GO" id="GO:0003824">
    <property type="term" value="F:catalytic activity"/>
    <property type="evidence" value="ECO:0007669"/>
    <property type="project" value="UniProtKB-ARBA"/>
</dbReference>
<evidence type="ECO:0000313" key="3">
    <source>
        <dbReference type="Proteomes" id="UP000032458"/>
    </source>
</evidence>
<dbReference type="PANTHER" id="PTHR43433">
    <property type="entry name" value="HYDROLASE, ALPHA/BETA FOLD FAMILY PROTEIN"/>
    <property type="match status" value="1"/>
</dbReference>
<keyword evidence="3" id="KW-1185">Reference proteome</keyword>
<dbReference type="InterPro" id="IPR050471">
    <property type="entry name" value="AB_hydrolase"/>
</dbReference>
<accession>A0A0D7CAN9</accession>
<dbReference type="PATRIC" id="fig|1240678.4.peg.8185"/>
<dbReference type="PANTHER" id="PTHR43433:SF5">
    <property type="entry name" value="AB HYDROLASE-1 DOMAIN-CONTAINING PROTEIN"/>
    <property type="match status" value="1"/>
</dbReference>
<dbReference type="Proteomes" id="UP000032458">
    <property type="component" value="Unassembled WGS sequence"/>
</dbReference>
<dbReference type="SUPFAM" id="SSF53474">
    <property type="entry name" value="alpha/beta-Hydrolases"/>
    <property type="match status" value="1"/>
</dbReference>
<gene>
    <name evidence="2" type="ORF">SNA_38420</name>
</gene>
<dbReference type="PRINTS" id="PR00111">
    <property type="entry name" value="ABHYDROLASE"/>
</dbReference>
<sequence length="271" mass="29622">MYVESHDGTRLAYEDYGQGETLVFVSSAMLNTEMWEYQLPFFAERGFRCVAFDRRGHGRSDRPSTGYDIDSTADDLAAVLTQLDLRDVTLIGHSLGGAEIARYLARHGAGRVARVVFIAAMLPFLKRTDDNPQGLPQEAIEASMARLRADRPKWLAGQKEAFFATHLGNDVSPALVEHTISQCLSASPWATLQAQQAAVHTDSRAALREIGVPALVVHGAADFSAPVEVTGRRTAELIPGATYKEYPTAGHGIHASHHAQLNADVLEFIKR</sequence>
<dbReference type="AlphaFoldDB" id="A0A0D7CAN9"/>
<evidence type="ECO:0000259" key="1">
    <source>
        <dbReference type="Pfam" id="PF00561"/>
    </source>
</evidence>
<feature type="domain" description="AB hydrolase-1" evidence="1">
    <location>
        <begin position="22"/>
        <end position="254"/>
    </location>
</feature>
<organism evidence="2 3">
    <name type="scientific">Streptomyces natalensis ATCC 27448</name>
    <dbReference type="NCBI Taxonomy" id="1240678"/>
    <lineage>
        <taxon>Bacteria</taxon>
        <taxon>Bacillati</taxon>
        <taxon>Actinomycetota</taxon>
        <taxon>Actinomycetes</taxon>
        <taxon>Kitasatosporales</taxon>
        <taxon>Streptomycetaceae</taxon>
        <taxon>Streptomyces</taxon>
    </lineage>
</organism>